<dbReference type="AlphaFoldDB" id="A0A6B3L3B5"/>
<name>A0A6B3L3B5_9BACT</name>
<dbReference type="RefSeq" id="WP_164362550.1">
    <property type="nucleotide sequence ID" value="NZ_CP066776.1"/>
</dbReference>
<protein>
    <submittedName>
        <fullName evidence="1">Uncharacterized protein</fullName>
    </submittedName>
</protein>
<accession>A0A6B3L3B5</accession>
<reference evidence="1 2" key="1">
    <citation type="submission" date="2020-12" db="EMBL/GenBank/DDBJ databases">
        <title>Sulforoseuscoccus oceanibium gen. nov., sp. nov., a representative of the phylum Verrucomicrobia with special cytoplasmic membrane, and proposal of Sulforoseuscoccusaceae fam. nov.</title>
        <authorList>
            <person name="Xi F."/>
        </authorList>
    </citation>
    <scope>NUCLEOTIDE SEQUENCE [LARGE SCALE GENOMIC DNA]</scope>
    <source>
        <strain evidence="1 2">T37</strain>
    </source>
</reference>
<keyword evidence="2" id="KW-1185">Reference proteome</keyword>
<dbReference type="Proteomes" id="UP000475117">
    <property type="component" value="Chromosome"/>
</dbReference>
<dbReference type="KEGG" id="soa:G3M56_009475"/>
<organism evidence="1 2">
    <name type="scientific">Sulfuriroseicoccus oceanibius</name>
    <dbReference type="NCBI Taxonomy" id="2707525"/>
    <lineage>
        <taxon>Bacteria</taxon>
        <taxon>Pseudomonadati</taxon>
        <taxon>Verrucomicrobiota</taxon>
        <taxon>Verrucomicrobiia</taxon>
        <taxon>Verrucomicrobiales</taxon>
        <taxon>Verrucomicrobiaceae</taxon>
        <taxon>Sulfuriroseicoccus</taxon>
    </lineage>
</organism>
<gene>
    <name evidence="1" type="ORF">G3M56_009475</name>
</gene>
<evidence type="ECO:0000313" key="1">
    <source>
        <dbReference type="EMBL" id="QQL44124.1"/>
    </source>
</evidence>
<sequence length="112" mass="12503">MSAISEFALWCRRGDQVIPFVASVGMPRQNGELWECEWSMGALLPREGHHAVNINSMLAMTTALNSVAVFLKARTDAGDRFYIDEELTQEIDDVAALFWGAGRSPSQRQRSD</sequence>
<evidence type="ECO:0000313" key="2">
    <source>
        <dbReference type="Proteomes" id="UP000475117"/>
    </source>
</evidence>
<dbReference type="EMBL" id="CP066776">
    <property type="protein sequence ID" value="QQL44124.1"/>
    <property type="molecule type" value="Genomic_DNA"/>
</dbReference>
<proteinExistence type="predicted"/>